<proteinExistence type="predicted"/>
<protein>
    <submittedName>
        <fullName evidence="1">Uncharacterized protein</fullName>
    </submittedName>
</protein>
<dbReference type="RefSeq" id="WP_105935971.1">
    <property type="nucleotide sequence ID" value="NZ_PVNP01000193.1"/>
</dbReference>
<gene>
    <name evidence="1" type="ORF">C6Y40_18955</name>
</gene>
<accession>A0A2S9V6F8</accession>
<reference evidence="2" key="1">
    <citation type="journal article" date="2020" name="Int. J. Syst. Evol. Microbiol.">
        <title>Alteromonas alba sp. nov., a marine bacterium isolated from the seawater of the West Pacific Ocean.</title>
        <authorList>
            <person name="Sun C."/>
            <person name="Wu Y.-H."/>
            <person name="Xamxidin M."/>
            <person name="Cheng H."/>
            <person name="Xu X.-W."/>
        </authorList>
    </citation>
    <scope>NUCLEOTIDE SEQUENCE [LARGE SCALE GENOMIC DNA]</scope>
    <source>
        <strain evidence="2">190</strain>
    </source>
</reference>
<evidence type="ECO:0000313" key="2">
    <source>
        <dbReference type="Proteomes" id="UP000238949"/>
    </source>
</evidence>
<comment type="caution">
    <text evidence="1">The sequence shown here is derived from an EMBL/GenBank/DDBJ whole genome shotgun (WGS) entry which is preliminary data.</text>
</comment>
<keyword evidence="2" id="KW-1185">Reference proteome</keyword>
<dbReference type="AlphaFoldDB" id="A0A2S9V6F8"/>
<sequence>MTVHAIKSKLASKADEALMVEKGHLWLHCFRTCKSCKSLSKNLTQYEFGDGSSLILDSSADFPAPVAPELVIPKLRYSGVISH</sequence>
<organism evidence="1 2">
    <name type="scientific">Alteromonas alba</name>
    <dbReference type="NCBI Taxonomy" id="2079529"/>
    <lineage>
        <taxon>Bacteria</taxon>
        <taxon>Pseudomonadati</taxon>
        <taxon>Pseudomonadota</taxon>
        <taxon>Gammaproteobacteria</taxon>
        <taxon>Alteromonadales</taxon>
        <taxon>Alteromonadaceae</taxon>
        <taxon>Alteromonas/Salinimonas group</taxon>
        <taxon>Alteromonas</taxon>
    </lineage>
</organism>
<name>A0A2S9V6F8_9ALTE</name>
<dbReference type="EMBL" id="PVNP01000193">
    <property type="protein sequence ID" value="PRO72003.1"/>
    <property type="molecule type" value="Genomic_DNA"/>
</dbReference>
<dbReference type="Proteomes" id="UP000238949">
    <property type="component" value="Unassembled WGS sequence"/>
</dbReference>
<evidence type="ECO:0000313" key="1">
    <source>
        <dbReference type="EMBL" id="PRO72003.1"/>
    </source>
</evidence>
<dbReference type="OrthoDB" id="6337491at2"/>